<dbReference type="GeneID" id="39493889"/>
<evidence type="ECO:0000256" key="1">
    <source>
        <dbReference type="SAM" id="MobiDB-lite"/>
    </source>
</evidence>
<geneLocation type="plasmid" evidence="3">
    <name>phim2</name>
</geneLocation>
<accession>A0A4P6Q827</accession>
<organism evidence="2 3">
    <name type="scientific">Streptomonospora litoralis</name>
    <dbReference type="NCBI Taxonomy" id="2498135"/>
    <lineage>
        <taxon>Bacteria</taxon>
        <taxon>Bacillati</taxon>
        <taxon>Actinomycetota</taxon>
        <taxon>Actinomycetes</taxon>
        <taxon>Streptosporangiales</taxon>
        <taxon>Nocardiopsidaceae</taxon>
        <taxon>Streptomonospora</taxon>
    </lineage>
</organism>
<proteinExistence type="predicted"/>
<dbReference type="Proteomes" id="UP000292235">
    <property type="component" value="Plasmid phiM2"/>
</dbReference>
<gene>
    <name evidence="2" type="ORF">EKD16_25675</name>
</gene>
<evidence type="ECO:0000313" key="3">
    <source>
        <dbReference type="Proteomes" id="UP000292235"/>
    </source>
</evidence>
<dbReference type="EMBL" id="CP036456">
    <property type="protein sequence ID" value="QBI56875.1"/>
    <property type="molecule type" value="Genomic_DNA"/>
</dbReference>
<reference evidence="2 3" key="1">
    <citation type="submission" date="2019-02" db="EMBL/GenBank/DDBJ databases">
        <authorList>
            <person name="Khodamoradi S."/>
            <person name="Hahnke R.L."/>
            <person name="Kaempfer P."/>
            <person name="Schumann P."/>
            <person name="Rohde M."/>
            <person name="Steinert M."/>
            <person name="Luzhetskyy A."/>
            <person name="Wink J."/>
            <person name="Ruckert C."/>
        </authorList>
    </citation>
    <scope>NUCLEOTIDE SEQUENCE [LARGE SCALE GENOMIC DNA]</scope>
    <source>
        <strain evidence="2 3">M2</strain>
        <plasmid evidence="3">phim2</plasmid>
    </source>
</reference>
<dbReference type="AlphaFoldDB" id="A0A4P6Q827"/>
<dbReference type="RefSeq" id="WP_131103030.1">
    <property type="nucleotide sequence ID" value="NZ_CP036456.1"/>
</dbReference>
<dbReference type="KEGG" id="strr:EKD16_25675"/>
<feature type="region of interest" description="Disordered" evidence="1">
    <location>
        <begin position="13"/>
        <end position="33"/>
    </location>
</feature>
<protein>
    <submittedName>
        <fullName evidence="2">Uncharacterized protein</fullName>
    </submittedName>
</protein>
<keyword evidence="3" id="KW-1185">Reference proteome</keyword>
<keyword evidence="2" id="KW-0614">Plasmid</keyword>
<sequence length="101" mass="11381">MIARVLRRLAHRPELPETASAAVPPPEPMPSGEVHAVISEASVHLDEHELVIRDAHEALDRFWDTGCDTDYRALQHVLTDAAKKLGKCRATLARTQRRPQW</sequence>
<evidence type="ECO:0000313" key="2">
    <source>
        <dbReference type="EMBL" id="QBI56875.1"/>
    </source>
</evidence>
<name>A0A4P6Q827_9ACTN</name>